<evidence type="ECO:0000313" key="1">
    <source>
        <dbReference type="EMBL" id="PWL03492.1"/>
    </source>
</evidence>
<protein>
    <submittedName>
        <fullName evidence="1">Uncharacterized protein</fullName>
    </submittedName>
</protein>
<dbReference type="Proteomes" id="UP000245523">
    <property type="component" value="Unassembled WGS sequence"/>
</dbReference>
<keyword evidence="2" id="KW-1185">Reference proteome</keyword>
<dbReference type="EMBL" id="QGHD01000005">
    <property type="protein sequence ID" value="PWL03492.1"/>
    <property type="molecule type" value="Genomic_DNA"/>
</dbReference>
<comment type="caution">
    <text evidence="1">The sequence shown here is derived from an EMBL/GenBank/DDBJ whole genome shotgun (WGS) entry which is preliminary data.</text>
</comment>
<gene>
    <name evidence="1" type="ORF">B0H50_10534</name>
</gene>
<name>A0ABX5LME7_9BACT</name>
<sequence length="160" mass="18222">MFENFPVREYLGNLNLWNVSKMAFFASRNSSEMEKEKIRCWGRNQAKNGVCFIGTFHSDAEKALLHTALKNGGSAVWILGKSIPVELSHVEGKALDEDRLLILSCHQRLHYSTATSRFANHISALHADTVVFASISRESLLYPFYRLLHGRRTSEIIRVK</sequence>
<accession>A0ABX5LME7</accession>
<reference evidence="1 2" key="1">
    <citation type="submission" date="2018-05" db="EMBL/GenBank/DDBJ databases">
        <title>Animal gut microbial communities from fecal samples from Wisconsin, USA.</title>
        <authorList>
            <person name="Neumann A."/>
        </authorList>
    </citation>
    <scope>NUCLEOTIDE SEQUENCE [LARGE SCALE GENOMIC DNA]</scope>
    <source>
        <strain evidence="1 2">UWS4</strain>
    </source>
</reference>
<evidence type="ECO:0000313" key="2">
    <source>
        <dbReference type="Proteomes" id="UP000245523"/>
    </source>
</evidence>
<dbReference type="RefSeq" id="WP_106198032.1">
    <property type="nucleotide sequence ID" value="NZ_JAXEIU010000049.1"/>
</dbReference>
<organism evidence="1 2">
    <name type="scientific">Hallerella porci</name>
    <dbReference type="NCBI Taxonomy" id="1945871"/>
    <lineage>
        <taxon>Bacteria</taxon>
        <taxon>Pseudomonadati</taxon>
        <taxon>Fibrobacterota</taxon>
        <taxon>Fibrobacteria</taxon>
        <taxon>Fibrobacterales</taxon>
        <taxon>Fibrobacteraceae</taxon>
        <taxon>Hallerella</taxon>
    </lineage>
</organism>
<dbReference type="Gene3D" id="3.40.50.450">
    <property type="match status" value="1"/>
</dbReference>
<proteinExistence type="predicted"/>